<accession>A0A2N3N9I2</accession>
<evidence type="ECO:0000313" key="3">
    <source>
        <dbReference type="EMBL" id="PKS09081.1"/>
    </source>
</evidence>
<feature type="compositionally biased region" description="Low complexity" evidence="1">
    <location>
        <begin position="202"/>
        <end position="212"/>
    </location>
</feature>
<proteinExistence type="predicted"/>
<name>A0A2N3N9I2_9PEZI</name>
<sequence>MLSLLPYTVQSGLERLRNVHKGMWQPATGPNSQIDPSQRIQEVDSEIDEGEMTPPLPPRRGNESYWGGRASLNRRQAAVFRNGATAFATAHHSGESTPSSQTTEDYEAEYGIEEREMASLMEDVRDALLVLDDADRRPSSAGAVEPEGRPARPSKDSGIKWDSVRRANISLSLQVSPRSPSPETKRSNPPHPAIPPSNVLNTSAASATSSPPSFRPHPLHPPLLPPKLPNIPPPYPSPHGIHPPARSLSILHRLVKTIVAAYLVILGLLVPHILAAIHAAARAERKYHVAGVLIGGAVGMARSAAKQVAAMTFVGDRTVGEAVASGVAWTVSGVAGGVADGLGEGLVIIQEKRMG</sequence>
<reference evidence="3 4" key="1">
    <citation type="journal article" date="2017" name="G3 (Bethesda)">
        <title>First Draft Genome Sequence of the Pathogenic Fungus Lomentospora prolificans (Formerly Scedosporium prolificans).</title>
        <authorList>
            <person name="Luo R."/>
            <person name="Zimin A."/>
            <person name="Workman R."/>
            <person name="Fan Y."/>
            <person name="Pertea G."/>
            <person name="Grossman N."/>
            <person name="Wear M.P."/>
            <person name="Jia B."/>
            <person name="Miller H."/>
            <person name="Casadevall A."/>
            <person name="Timp W."/>
            <person name="Zhang S.X."/>
            <person name="Salzberg S.L."/>
        </authorList>
    </citation>
    <scope>NUCLEOTIDE SEQUENCE [LARGE SCALE GENOMIC DNA]</scope>
    <source>
        <strain evidence="3 4">JHH-5317</strain>
    </source>
</reference>
<keyword evidence="2" id="KW-0812">Transmembrane</keyword>
<dbReference type="InParanoid" id="A0A2N3N9I2"/>
<evidence type="ECO:0000256" key="1">
    <source>
        <dbReference type="SAM" id="MobiDB-lite"/>
    </source>
</evidence>
<feature type="compositionally biased region" description="Basic and acidic residues" evidence="1">
    <location>
        <begin position="146"/>
        <end position="165"/>
    </location>
</feature>
<dbReference type="OrthoDB" id="5220781at2759"/>
<feature type="transmembrane region" description="Helical" evidence="2">
    <location>
        <begin position="259"/>
        <end position="281"/>
    </location>
</feature>
<evidence type="ECO:0000313" key="4">
    <source>
        <dbReference type="Proteomes" id="UP000233524"/>
    </source>
</evidence>
<dbReference type="VEuPathDB" id="FungiDB:jhhlp_003695"/>
<dbReference type="STRING" id="41688.A0A2N3N9I2"/>
<dbReference type="EMBL" id="NLAX01000010">
    <property type="protein sequence ID" value="PKS09081.1"/>
    <property type="molecule type" value="Genomic_DNA"/>
</dbReference>
<keyword evidence="2" id="KW-1133">Transmembrane helix</keyword>
<feature type="compositionally biased region" description="Polar residues" evidence="1">
    <location>
        <begin position="169"/>
        <end position="182"/>
    </location>
</feature>
<dbReference type="Proteomes" id="UP000233524">
    <property type="component" value="Unassembled WGS sequence"/>
</dbReference>
<feature type="compositionally biased region" description="Pro residues" evidence="1">
    <location>
        <begin position="213"/>
        <end position="237"/>
    </location>
</feature>
<keyword evidence="4" id="KW-1185">Reference proteome</keyword>
<feature type="region of interest" description="Disordered" evidence="1">
    <location>
        <begin position="136"/>
        <end position="238"/>
    </location>
</feature>
<comment type="caution">
    <text evidence="3">The sequence shown here is derived from an EMBL/GenBank/DDBJ whole genome shotgun (WGS) entry which is preliminary data.</text>
</comment>
<evidence type="ECO:0000256" key="2">
    <source>
        <dbReference type="SAM" id="Phobius"/>
    </source>
</evidence>
<keyword evidence="2" id="KW-0472">Membrane</keyword>
<gene>
    <name evidence="3" type="ORF">jhhlp_003695</name>
</gene>
<organism evidence="3 4">
    <name type="scientific">Lomentospora prolificans</name>
    <dbReference type="NCBI Taxonomy" id="41688"/>
    <lineage>
        <taxon>Eukaryota</taxon>
        <taxon>Fungi</taxon>
        <taxon>Dikarya</taxon>
        <taxon>Ascomycota</taxon>
        <taxon>Pezizomycotina</taxon>
        <taxon>Sordariomycetes</taxon>
        <taxon>Hypocreomycetidae</taxon>
        <taxon>Microascales</taxon>
        <taxon>Microascaceae</taxon>
        <taxon>Lomentospora</taxon>
    </lineage>
</organism>
<protein>
    <submittedName>
        <fullName evidence="3">Uncharacterized protein</fullName>
    </submittedName>
</protein>
<dbReference type="AlphaFoldDB" id="A0A2N3N9I2"/>